<keyword evidence="2" id="KW-1185">Reference proteome</keyword>
<proteinExistence type="predicted"/>
<name>A0A7W2IKC9_9BURK</name>
<organism evidence="1 2">
    <name type="scientific">Rugamonas apoptosis</name>
    <dbReference type="NCBI Taxonomy" id="2758570"/>
    <lineage>
        <taxon>Bacteria</taxon>
        <taxon>Pseudomonadati</taxon>
        <taxon>Pseudomonadota</taxon>
        <taxon>Betaproteobacteria</taxon>
        <taxon>Burkholderiales</taxon>
        <taxon>Oxalobacteraceae</taxon>
        <taxon>Telluria group</taxon>
        <taxon>Rugamonas</taxon>
    </lineage>
</organism>
<accession>A0A7W2IKC9</accession>
<evidence type="ECO:0008006" key="3">
    <source>
        <dbReference type="Google" id="ProtNLM"/>
    </source>
</evidence>
<dbReference type="RefSeq" id="WP_182153054.1">
    <property type="nucleotide sequence ID" value="NZ_JACEZU010000003.1"/>
</dbReference>
<dbReference type="EMBL" id="JACEZU010000003">
    <property type="protein sequence ID" value="MBA5687241.1"/>
    <property type="molecule type" value="Genomic_DNA"/>
</dbReference>
<dbReference type="AlphaFoldDB" id="A0A7W2IKC9"/>
<gene>
    <name evidence="1" type="ORF">H3H39_09320</name>
</gene>
<protein>
    <recommendedName>
        <fullName evidence="3">Immunity protein 52 domain-containing protein</fullName>
    </recommendedName>
</protein>
<evidence type="ECO:0000313" key="1">
    <source>
        <dbReference type="EMBL" id="MBA5687241.1"/>
    </source>
</evidence>
<reference evidence="1 2" key="1">
    <citation type="submission" date="2020-07" db="EMBL/GenBank/DDBJ databases">
        <title>Novel species isolated from subtropical streams in China.</title>
        <authorList>
            <person name="Lu H."/>
        </authorList>
    </citation>
    <scope>NUCLEOTIDE SEQUENCE [LARGE SCALE GENOMIC DNA]</scope>
    <source>
        <strain evidence="1 2">LX47W</strain>
    </source>
</reference>
<comment type="caution">
    <text evidence="1">The sequence shown here is derived from an EMBL/GenBank/DDBJ whole genome shotgun (WGS) entry which is preliminary data.</text>
</comment>
<sequence>MTGRQYTDWLSHLLKELQRSAPCFARYAVLRSNGYQAMLPDFSNFDACVAHNQPHDWAFETEGSDRKDFTMAAWPKMSFSNSFVTSSDTEGSGCFVSVCAGSRRNFSPDNVVLQMSADLATSEIAEQVFRTLISCTAPVYGVAVRRKVRMLTGQPLKEKPVGWLTYWSDEQALEKLPAHIQAEHLGSGVLIRTEAMPPLTADTEALVRLQELIDELRGAGCLGKPLINPLPGKRTPA</sequence>
<evidence type="ECO:0000313" key="2">
    <source>
        <dbReference type="Proteomes" id="UP000573499"/>
    </source>
</evidence>
<dbReference type="Proteomes" id="UP000573499">
    <property type="component" value="Unassembled WGS sequence"/>
</dbReference>